<organism evidence="2 3">
    <name type="scientific">Fraserbacteria sp. (strain RBG_16_55_9)</name>
    <dbReference type="NCBI Taxonomy" id="1817864"/>
    <lineage>
        <taxon>Bacteria</taxon>
        <taxon>Candidatus Fraseribacteriota</taxon>
    </lineage>
</organism>
<accession>A0A1F5UNG4</accession>
<reference evidence="2 3" key="1">
    <citation type="journal article" date="2016" name="Nat. Commun.">
        <title>Thousands of microbial genomes shed light on interconnected biogeochemical processes in an aquifer system.</title>
        <authorList>
            <person name="Anantharaman K."/>
            <person name="Brown C.T."/>
            <person name="Hug L.A."/>
            <person name="Sharon I."/>
            <person name="Castelle C.J."/>
            <person name="Probst A.J."/>
            <person name="Thomas B.C."/>
            <person name="Singh A."/>
            <person name="Wilkins M.J."/>
            <person name="Karaoz U."/>
            <person name="Brodie E.L."/>
            <person name="Williams K.H."/>
            <person name="Hubbard S.S."/>
            <person name="Banfield J.F."/>
        </authorList>
    </citation>
    <scope>NUCLEOTIDE SEQUENCE [LARGE SCALE GENOMIC DNA]</scope>
    <source>
        <strain evidence="3">RBG_16_55_9</strain>
    </source>
</reference>
<feature type="domain" description="DUF6036" evidence="1">
    <location>
        <begin position="3"/>
        <end position="154"/>
    </location>
</feature>
<evidence type="ECO:0000313" key="2">
    <source>
        <dbReference type="EMBL" id="OGF52694.1"/>
    </source>
</evidence>
<dbReference type="AlphaFoldDB" id="A0A1F5UNG4"/>
<protein>
    <recommendedName>
        <fullName evidence="1">DUF6036 domain-containing protein</fullName>
    </recommendedName>
</protein>
<gene>
    <name evidence="2" type="ORF">A2Z21_03760</name>
</gene>
<dbReference type="Gene3D" id="3.30.460.40">
    <property type="match status" value="1"/>
</dbReference>
<dbReference type="EMBL" id="MFGX01000131">
    <property type="protein sequence ID" value="OGF52694.1"/>
    <property type="molecule type" value="Genomic_DNA"/>
</dbReference>
<evidence type="ECO:0000259" key="1">
    <source>
        <dbReference type="Pfam" id="PF19502"/>
    </source>
</evidence>
<dbReference type="Pfam" id="PF19502">
    <property type="entry name" value="DUF6036"/>
    <property type="match status" value="1"/>
</dbReference>
<name>A0A1F5UNG4_FRAXR</name>
<proteinExistence type="predicted"/>
<sequence>MSLLQAVKEITKFLDRHKIPYVLLGGLAVQYWGEPRTTRDIDVTVVVSQEELESFLQKALERFSPRIPDALSFARDHRVLLVKTDTGVPIDISLGIPGYEEEVMRRAITVSFHDVRVRMISVEDLILHKSVAGRARDREDVERILIRQRLQVDLAYIRRWLSDFAPLVETQDVQLLFEEALEEARATLRNQGNEVAD</sequence>
<dbReference type="STRING" id="1817864.A2Z21_03760"/>
<dbReference type="InterPro" id="IPR045792">
    <property type="entry name" value="DUF6036"/>
</dbReference>
<dbReference type="Proteomes" id="UP000179157">
    <property type="component" value="Unassembled WGS sequence"/>
</dbReference>
<dbReference type="SUPFAM" id="SSF81301">
    <property type="entry name" value="Nucleotidyltransferase"/>
    <property type="match status" value="1"/>
</dbReference>
<dbReference type="InterPro" id="IPR043519">
    <property type="entry name" value="NT_sf"/>
</dbReference>
<comment type="caution">
    <text evidence="2">The sequence shown here is derived from an EMBL/GenBank/DDBJ whole genome shotgun (WGS) entry which is preliminary data.</text>
</comment>
<evidence type="ECO:0000313" key="3">
    <source>
        <dbReference type="Proteomes" id="UP000179157"/>
    </source>
</evidence>